<dbReference type="InParanoid" id="D2H936"/>
<sequence length="58" mass="6444">VQDIGVDFKKHMSVSYKISSALQCFIKAPIAFNLNSAPVALHFVILPIEKGIKQMREA</sequence>
<dbReference type="EMBL" id="GL192590">
    <property type="protein sequence ID" value="EFB29489.1"/>
    <property type="molecule type" value="Genomic_DNA"/>
</dbReference>
<reference evidence="1" key="1">
    <citation type="journal article" date="2010" name="Nature">
        <title>The sequence and de novo assembly of the giant panda genome.</title>
        <authorList>
            <person name="Li R."/>
            <person name="Fan W."/>
            <person name="Tian G."/>
            <person name="Zhu H."/>
            <person name="He L."/>
            <person name="Cai J."/>
            <person name="Huang Q."/>
            <person name="Cai Q."/>
            <person name="Li B."/>
            <person name="Bai Y."/>
            <person name="Zhang Z."/>
            <person name="Zhang Y."/>
            <person name="Wang W."/>
            <person name="Li J."/>
            <person name="Wei F."/>
            <person name="Li H."/>
            <person name="Jian M."/>
            <person name="Li J."/>
            <person name="Zhang Z."/>
            <person name="Nielsen R."/>
            <person name="Li D."/>
            <person name="Gu W."/>
            <person name="Yang Z."/>
            <person name="Xuan Z."/>
            <person name="Ryder O.A."/>
            <person name="Leung F.C."/>
            <person name="Zhou Y."/>
            <person name="Cao J."/>
            <person name="Sun X."/>
            <person name="Fu Y."/>
            <person name="Fang X."/>
            <person name="Guo X."/>
            <person name="Wang B."/>
            <person name="Hou R."/>
            <person name="Shen F."/>
            <person name="Mu B."/>
            <person name="Ni P."/>
            <person name="Lin R."/>
            <person name="Qian W."/>
            <person name="Wang G."/>
            <person name="Yu C."/>
            <person name="Nie W."/>
            <person name="Wang J."/>
            <person name="Wu Z."/>
            <person name="Liang H."/>
            <person name="Min J."/>
            <person name="Wu Q."/>
            <person name="Cheng S."/>
            <person name="Ruan J."/>
            <person name="Wang M."/>
            <person name="Shi Z."/>
            <person name="Wen M."/>
            <person name="Liu B."/>
            <person name="Ren X."/>
            <person name="Zheng H."/>
            <person name="Dong D."/>
            <person name="Cook K."/>
            <person name="Shan G."/>
            <person name="Zhang H."/>
            <person name="Kosiol C."/>
            <person name="Xie X."/>
            <person name="Lu Z."/>
            <person name="Zheng H."/>
            <person name="Li Y."/>
            <person name="Steiner C.C."/>
            <person name="Lam T.T."/>
            <person name="Lin S."/>
            <person name="Zhang Q."/>
            <person name="Li G."/>
            <person name="Tian J."/>
            <person name="Gong T."/>
            <person name="Liu H."/>
            <person name="Zhang D."/>
            <person name="Fang L."/>
            <person name="Ye C."/>
            <person name="Zhang J."/>
            <person name="Hu W."/>
            <person name="Xu A."/>
            <person name="Ren Y."/>
            <person name="Zhang G."/>
            <person name="Bruford M.W."/>
            <person name="Li Q."/>
            <person name="Ma L."/>
            <person name="Guo Y."/>
            <person name="An N."/>
            <person name="Hu Y."/>
            <person name="Zheng Y."/>
            <person name="Shi Y."/>
            <person name="Li Z."/>
            <person name="Liu Q."/>
            <person name="Chen Y."/>
            <person name="Zhao J."/>
            <person name="Qu N."/>
            <person name="Zhao S."/>
            <person name="Tian F."/>
            <person name="Wang X."/>
            <person name="Wang H."/>
            <person name="Xu L."/>
            <person name="Liu X."/>
            <person name="Vinar T."/>
            <person name="Wang Y."/>
            <person name="Lam T.W."/>
            <person name="Yiu S.M."/>
            <person name="Liu S."/>
            <person name="Zhang H."/>
            <person name="Li D."/>
            <person name="Huang Y."/>
            <person name="Wang X."/>
            <person name="Yang G."/>
            <person name="Jiang Z."/>
            <person name="Wang J."/>
            <person name="Qin N."/>
            <person name="Li L."/>
            <person name="Li J."/>
            <person name="Bolund L."/>
            <person name="Kristiansen K."/>
            <person name="Wong G.K."/>
            <person name="Olson M."/>
            <person name="Zhang X."/>
            <person name="Li S."/>
            <person name="Yang H."/>
            <person name="Wang J."/>
            <person name="Wang J."/>
        </authorList>
    </citation>
    <scope>NUCLEOTIDE SEQUENCE [LARGE SCALE GENOMIC DNA]</scope>
</reference>
<feature type="non-terminal residue" evidence="1">
    <location>
        <position position="58"/>
    </location>
</feature>
<protein>
    <submittedName>
        <fullName evidence="1">Uncharacterized protein</fullName>
    </submittedName>
</protein>
<evidence type="ECO:0000313" key="1">
    <source>
        <dbReference type="EMBL" id="EFB29489.1"/>
    </source>
</evidence>
<name>D2H936_AILME</name>
<organism evidence="1">
    <name type="scientific">Ailuropoda melanoleuca</name>
    <name type="common">Giant panda</name>
    <dbReference type="NCBI Taxonomy" id="9646"/>
    <lineage>
        <taxon>Eukaryota</taxon>
        <taxon>Metazoa</taxon>
        <taxon>Chordata</taxon>
        <taxon>Craniata</taxon>
        <taxon>Vertebrata</taxon>
        <taxon>Euteleostomi</taxon>
        <taxon>Mammalia</taxon>
        <taxon>Eutheria</taxon>
        <taxon>Laurasiatheria</taxon>
        <taxon>Carnivora</taxon>
        <taxon>Caniformia</taxon>
        <taxon>Ursidae</taxon>
        <taxon>Ailuropoda</taxon>
    </lineage>
</organism>
<dbReference type="AlphaFoldDB" id="D2H936"/>
<proteinExistence type="predicted"/>
<accession>D2H936</accession>
<feature type="non-terminal residue" evidence="1">
    <location>
        <position position="1"/>
    </location>
</feature>
<gene>
    <name evidence="1" type="ORF">PANDA_006809</name>
</gene>